<sequence length="379" mass="40953">MFFQGIRLSLLIGPTVPLPAPPNLIQALDNIEITQTDAGRSGFQLSFKCDRSGVFAAIDYPILKLPLLRPFNRVIVVVTVNAIPHVLMDGIITHQQLSPTSNNSGLLTVTGEDVSVMMDMEEKIVAHPAQPDIAIVPKIIATYAQYGLIPTVIPPAFLDVPNPVERVPVQVGTDLEYLEELAERYAYVYYISPGPVPGTNTAYWGPPTRAGIPQRALSVNLGTSTNVNSINIQHKALTPTFVSGLGEDSLTARSLPVKTFSSLRLPLATQSAMLRTAKARTVLPKKTAGLTYAQMLSRAQAITDASMDQVVEATGELDATRYNGVLKARGLVGLRGVGSTYDGLYYVKNVTHQLRLGEYKQSFTLTREGVGTTTPVVVP</sequence>
<reference evidence="1 2" key="1">
    <citation type="journal article" date="2020" name="ISME J.">
        <title>Comparative genomics reveals insights into cyanobacterial evolution and habitat adaptation.</title>
        <authorList>
            <person name="Chen M.Y."/>
            <person name="Teng W.K."/>
            <person name="Zhao L."/>
            <person name="Hu C.X."/>
            <person name="Zhou Y.K."/>
            <person name="Han B.P."/>
            <person name="Song L.R."/>
            <person name="Shu W.S."/>
        </authorList>
    </citation>
    <scope>NUCLEOTIDE SEQUENCE [LARGE SCALE GENOMIC DNA]</scope>
    <source>
        <strain evidence="1 2">FACHB-3921</strain>
    </source>
</reference>
<evidence type="ECO:0000313" key="2">
    <source>
        <dbReference type="Proteomes" id="UP000621307"/>
    </source>
</evidence>
<keyword evidence="2" id="KW-1185">Reference proteome</keyword>
<protein>
    <recommendedName>
        <fullName evidence="3">Phage protein D</fullName>
    </recommendedName>
</protein>
<dbReference type="Proteomes" id="UP000621307">
    <property type="component" value="Unassembled WGS sequence"/>
</dbReference>
<dbReference type="RefSeq" id="WP_190568896.1">
    <property type="nucleotide sequence ID" value="NZ_JACJQL010000030.1"/>
</dbReference>
<comment type="caution">
    <text evidence="1">The sequence shown here is derived from an EMBL/GenBank/DDBJ whole genome shotgun (WGS) entry which is preliminary data.</text>
</comment>
<gene>
    <name evidence="1" type="ORF">H6G14_18995</name>
</gene>
<evidence type="ECO:0000313" key="1">
    <source>
        <dbReference type="EMBL" id="MBD2253368.1"/>
    </source>
</evidence>
<dbReference type="EMBL" id="JACJQL010000030">
    <property type="protein sequence ID" value="MBD2253368.1"/>
    <property type="molecule type" value="Genomic_DNA"/>
</dbReference>
<organism evidence="1 2">
    <name type="scientific">Nostoc parmelioides FACHB-3921</name>
    <dbReference type="NCBI Taxonomy" id="2692909"/>
    <lineage>
        <taxon>Bacteria</taxon>
        <taxon>Bacillati</taxon>
        <taxon>Cyanobacteriota</taxon>
        <taxon>Cyanophyceae</taxon>
        <taxon>Nostocales</taxon>
        <taxon>Nostocaceae</taxon>
        <taxon>Nostoc</taxon>
    </lineage>
</organism>
<proteinExistence type="predicted"/>
<evidence type="ECO:0008006" key="3">
    <source>
        <dbReference type="Google" id="ProtNLM"/>
    </source>
</evidence>
<dbReference type="SUPFAM" id="SSF69279">
    <property type="entry name" value="Phage tail proteins"/>
    <property type="match status" value="1"/>
</dbReference>
<accession>A0ABR8BHL4</accession>
<name>A0ABR8BHL4_9NOSO</name>